<accession>A0ABR2PNU4</accession>
<evidence type="ECO:0000256" key="7">
    <source>
        <dbReference type="ARBA" id="ARBA00022833"/>
    </source>
</evidence>
<feature type="region of interest" description="Disordered" evidence="9">
    <location>
        <begin position="164"/>
        <end position="288"/>
    </location>
</feature>
<evidence type="ECO:0000259" key="10">
    <source>
        <dbReference type="PROSITE" id="PS50089"/>
    </source>
</evidence>
<dbReference type="Gene3D" id="3.30.40.10">
    <property type="entry name" value="Zinc/RING finger domain, C3HC4 (zinc finger)"/>
    <property type="match status" value="1"/>
</dbReference>
<feature type="compositionally biased region" description="Polar residues" evidence="9">
    <location>
        <begin position="242"/>
        <end position="288"/>
    </location>
</feature>
<evidence type="ECO:0000256" key="5">
    <source>
        <dbReference type="ARBA" id="ARBA00022771"/>
    </source>
</evidence>
<keyword evidence="4" id="KW-0479">Metal-binding</keyword>
<gene>
    <name evidence="11" type="ORF">V6N11_008657</name>
</gene>
<dbReference type="EC" id="2.3.2.27" evidence="2"/>
<sequence length="397" mass="44160">MLKQLCDVREIDISFQNKSFILEVLGMEEKQKLDSHTSAAAFVEGGIQDANDDSCSICLEDFSSSDPSTVTNCKHEFHLQCILEWCQRSSQCPMCWQAISLKDSASQELLQVVERERTVWVTAPRNTTIFHHPTLGDFELQHLPVGVNDPELEERIIQHLAAAATMGRAHNTGRREGQRRSSSHGHGRSHVLVFSHPTAQHTGSRSSTQTQIAGESEAPAVAVTVARPSSPLSSQEERFPFPSSQNTSASETTTSPMNRRGFSFNNRTTYGDSSFTNQEGAGPSEFQSFSESLKSRLNAVSSRYKESISKSTRGWKERLFSRSSSMSDIGNEVRREVSAGIASVSRMMERLEINGNNRENQASVSHHSAESSITEQAFHLCRDDKLRKMVCTSRPDD</sequence>
<evidence type="ECO:0000256" key="8">
    <source>
        <dbReference type="PROSITE-ProRule" id="PRU00175"/>
    </source>
</evidence>
<dbReference type="Pfam" id="PF13639">
    <property type="entry name" value="zf-RING_2"/>
    <property type="match status" value="1"/>
</dbReference>
<evidence type="ECO:0000256" key="1">
    <source>
        <dbReference type="ARBA" id="ARBA00000900"/>
    </source>
</evidence>
<keyword evidence="7" id="KW-0862">Zinc</keyword>
<evidence type="ECO:0000256" key="4">
    <source>
        <dbReference type="ARBA" id="ARBA00022723"/>
    </source>
</evidence>
<dbReference type="EMBL" id="JBBPBN010000055">
    <property type="protein sequence ID" value="KAK8990142.1"/>
    <property type="molecule type" value="Genomic_DNA"/>
</dbReference>
<protein>
    <recommendedName>
        <fullName evidence="2">RING-type E3 ubiquitin transferase</fullName>
        <ecNumber evidence="2">2.3.2.27</ecNumber>
    </recommendedName>
</protein>
<organism evidence="11 12">
    <name type="scientific">Hibiscus sabdariffa</name>
    <name type="common">roselle</name>
    <dbReference type="NCBI Taxonomy" id="183260"/>
    <lineage>
        <taxon>Eukaryota</taxon>
        <taxon>Viridiplantae</taxon>
        <taxon>Streptophyta</taxon>
        <taxon>Embryophyta</taxon>
        <taxon>Tracheophyta</taxon>
        <taxon>Spermatophyta</taxon>
        <taxon>Magnoliopsida</taxon>
        <taxon>eudicotyledons</taxon>
        <taxon>Gunneridae</taxon>
        <taxon>Pentapetalae</taxon>
        <taxon>rosids</taxon>
        <taxon>malvids</taxon>
        <taxon>Malvales</taxon>
        <taxon>Malvaceae</taxon>
        <taxon>Malvoideae</taxon>
        <taxon>Hibiscus</taxon>
    </lineage>
</organism>
<keyword evidence="5 8" id="KW-0863">Zinc-finger</keyword>
<keyword evidence="3" id="KW-0808">Transferase</keyword>
<evidence type="ECO:0000313" key="11">
    <source>
        <dbReference type="EMBL" id="KAK8990142.1"/>
    </source>
</evidence>
<reference evidence="11 12" key="1">
    <citation type="journal article" date="2024" name="G3 (Bethesda)">
        <title>Genome assembly of Hibiscus sabdariffa L. provides insights into metabolisms of medicinal natural products.</title>
        <authorList>
            <person name="Kim T."/>
        </authorList>
    </citation>
    <scope>NUCLEOTIDE SEQUENCE [LARGE SCALE GENOMIC DNA]</scope>
    <source>
        <strain evidence="11">TK-2024</strain>
        <tissue evidence="11">Old leaves</tissue>
    </source>
</reference>
<evidence type="ECO:0000256" key="3">
    <source>
        <dbReference type="ARBA" id="ARBA00022679"/>
    </source>
</evidence>
<dbReference type="PANTHER" id="PTHR46463:SF68">
    <property type="entry name" value="E3 UBIQUITIN-PROTEIN LIGASE RHF2A-LIKE ISOFORM X1"/>
    <property type="match status" value="1"/>
</dbReference>
<comment type="catalytic activity">
    <reaction evidence="1">
        <text>S-ubiquitinyl-[E2 ubiquitin-conjugating enzyme]-L-cysteine + [acceptor protein]-L-lysine = [E2 ubiquitin-conjugating enzyme]-L-cysteine + N(6)-ubiquitinyl-[acceptor protein]-L-lysine.</text>
        <dbReference type="EC" id="2.3.2.27"/>
    </reaction>
</comment>
<dbReference type="PANTHER" id="PTHR46463">
    <property type="entry name" value="ZINC FINGER, RING/FYVE/PHD-TYPE"/>
    <property type="match status" value="1"/>
</dbReference>
<feature type="compositionally biased region" description="Polar residues" evidence="9">
    <location>
        <begin position="197"/>
        <end position="213"/>
    </location>
</feature>
<evidence type="ECO:0000256" key="9">
    <source>
        <dbReference type="SAM" id="MobiDB-lite"/>
    </source>
</evidence>
<keyword evidence="12" id="KW-1185">Reference proteome</keyword>
<proteinExistence type="predicted"/>
<evidence type="ECO:0000256" key="6">
    <source>
        <dbReference type="ARBA" id="ARBA00022786"/>
    </source>
</evidence>
<dbReference type="PROSITE" id="PS50089">
    <property type="entry name" value="ZF_RING_2"/>
    <property type="match status" value="1"/>
</dbReference>
<feature type="domain" description="RING-type" evidence="10">
    <location>
        <begin position="55"/>
        <end position="95"/>
    </location>
</feature>
<dbReference type="SMART" id="SM00184">
    <property type="entry name" value="RING"/>
    <property type="match status" value="1"/>
</dbReference>
<dbReference type="Proteomes" id="UP001396334">
    <property type="component" value="Unassembled WGS sequence"/>
</dbReference>
<dbReference type="InterPro" id="IPR001841">
    <property type="entry name" value="Znf_RING"/>
</dbReference>
<dbReference type="SUPFAM" id="SSF57850">
    <property type="entry name" value="RING/U-box"/>
    <property type="match status" value="1"/>
</dbReference>
<dbReference type="InterPro" id="IPR013083">
    <property type="entry name" value="Znf_RING/FYVE/PHD"/>
</dbReference>
<evidence type="ECO:0000256" key="2">
    <source>
        <dbReference type="ARBA" id="ARBA00012483"/>
    </source>
</evidence>
<evidence type="ECO:0000313" key="12">
    <source>
        <dbReference type="Proteomes" id="UP001396334"/>
    </source>
</evidence>
<name>A0ABR2PNU4_9ROSI</name>
<comment type="caution">
    <text evidence="11">The sequence shown here is derived from an EMBL/GenBank/DDBJ whole genome shotgun (WGS) entry which is preliminary data.</text>
</comment>
<keyword evidence="6" id="KW-0833">Ubl conjugation pathway</keyword>